<feature type="active site" description="Proton acceptor" evidence="11">
    <location>
        <position position="65"/>
    </location>
</feature>
<dbReference type="GO" id="GO:0046872">
    <property type="term" value="F:metal ion binding"/>
    <property type="evidence" value="ECO:0007669"/>
    <property type="project" value="UniProtKB-UniRule"/>
</dbReference>
<comment type="similarity">
    <text evidence="2">Belongs to the peroxidase family. Ascorbate peroxidase subfamily.</text>
</comment>
<comment type="catalytic activity">
    <reaction evidence="1 16">
        <text>2 a phenolic donor + H2O2 = 2 a phenolic radical donor + 2 H2O</text>
        <dbReference type="Rhea" id="RHEA:56136"/>
        <dbReference type="ChEBI" id="CHEBI:15377"/>
        <dbReference type="ChEBI" id="CHEBI:16240"/>
        <dbReference type="ChEBI" id="CHEBI:139520"/>
        <dbReference type="ChEBI" id="CHEBI:139521"/>
        <dbReference type="EC" id="1.11.1.7"/>
    </reaction>
</comment>
<dbReference type="AlphaFoldDB" id="A0A1U8AAI8"/>
<keyword evidence="6 13" id="KW-0106">Calcium</keyword>
<feature type="binding site" evidence="13">
    <location>
        <position position="66"/>
    </location>
    <ligand>
        <name>Ca(2+)</name>
        <dbReference type="ChEBI" id="CHEBI:29108"/>
        <label>1</label>
    </ligand>
</feature>
<dbReference type="FunFam" id="1.10.420.10:FF:000001">
    <property type="entry name" value="Peroxidase"/>
    <property type="match status" value="1"/>
</dbReference>
<comment type="function">
    <text evidence="16">Removal of H(2)O(2), oxidation of toxic reductants, biosynthesis and degradation of lignin, suberization, auxin catabolism, response to environmental stresses such as wounding, pathogen attack and oxidative stress.</text>
</comment>
<comment type="cofactor">
    <cofactor evidence="13 16">
        <name>heme b</name>
        <dbReference type="ChEBI" id="CHEBI:60344"/>
    </cofactor>
    <text evidence="13 16">Binds 1 heme b (iron(II)-protoporphyrin IX) group per subunit.</text>
</comment>
<keyword evidence="16" id="KW-0376">Hydrogen peroxide</keyword>
<dbReference type="FunFam" id="1.10.520.10:FF:000009">
    <property type="entry name" value="Peroxidase"/>
    <property type="match status" value="1"/>
</dbReference>
<dbReference type="CDD" id="cd00693">
    <property type="entry name" value="secretory_peroxidase"/>
    <property type="match status" value="1"/>
</dbReference>
<evidence type="ECO:0000256" key="2">
    <source>
        <dbReference type="ARBA" id="ARBA00006873"/>
    </source>
</evidence>
<evidence type="ECO:0000256" key="3">
    <source>
        <dbReference type="ARBA" id="ARBA00022559"/>
    </source>
</evidence>
<dbReference type="InterPro" id="IPR033905">
    <property type="entry name" value="Secretory_peroxidase"/>
</dbReference>
<dbReference type="GO" id="GO:0020037">
    <property type="term" value="F:heme binding"/>
    <property type="evidence" value="ECO:0007669"/>
    <property type="project" value="UniProtKB-UniRule"/>
</dbReference>
<feature type="disulfide bond" evidence="15">
    <location>
        <begin position="67"/>
        <end position="72"/>
    </location>
</feature>
<dbReference type="GO" id="GO:0009505">
    <property type="term" value="C:plant-type cell wall"/>
    <property type="evidence" value="ECO:0000318"/>
    <property type="project" value="GO_Central"/>
</dbReference>
<dbReference type="GO" id="GO:0006979">
    <property type="term" value="P:response to oxidative stress"/>
    <property type="evidence" value="ECO:0007669"/>
    <property type="project" value="UniProtKB-UniRule"/>
</dbReference>
<dbReference type="Gene3D" id="1.10.420.10">
    <property type="entry name" value="Peroxidase, domain 2"/>
    <property type="match status" value="1"/>
</dbReference>
<evidence type="ECO:0000256" key="12">
    <source>
        <dbReference type="PIRSR" id="PIRSR600823-2"/>
    </source>
</evidence>
<comment type="cofactor">
    <cofactor evidence="13 16">
        <name>Ca(2+)</name>
        <dbReference type="ChEBI" id="CHEBI:29108"/>
    </cofactor>
    <text evidence="13 16">Binds 2 calcium ions per subunit.</text>
</comment>
<evidence type="ECO:0000256" key="9">
    <source>
        <dbReference type="ARBA" id="ARBA00023157"/>
    </source>
</evidence>
<evidence type="ECO:0000256" key="14">
    <source>
        <dbReference type="PIRSR" id="PIRSR600823-4"/>
    </source>
</evidence>
<feature type="binding site" evidence="13">
    <location>
        <position position="194"/>
    </location>
    <ligand>
        <name>Ca(2+)</name>
        <dbReference type="ChEBI" id="CHEBI:29108"/>
        <label>2</label>
    </ligand>
</feature>
<keyword evidence="4 16" id="KW-0349">Heme</keyword>
<protein>
    <recommendedName>
        <fullName evidence="16">Peroxidase</fullName>
        <ecNumber evidence="16">1.11.1.7</ecNumber>
    </recommendedName>
</protein>
<dbReference type="InterPro" id="IPR010255">
    <property type="entry name" value="Haem_peroxidase_sf"/>
</dbReference>
<evidence type="ECO:0000256" key="1">
    <source>
        <dbReference type="ARBA" id="ARBA00000189"/>
    </source>
</evidence>
<dbReference type="InterPro" id="IPR000823">
    <property type="entry name" value="Peroxidase_pln"/>
</dbReference>
<dbReference type="GO" id="GO:0005576">
    <property type="term" value="C:extracellular region"/>
    <property type="evidence" value="ECO:0007669"/>
    <property type="project" value="UniProtKB-SubCell"/>
</dbReference>
<dbReference type="Proteomes" id="UP000189703">
    <property type="component" value="Unplaced"/>
</dbReference>
<dbReference type="Gene3D" id="1.10.520.10">
    <property type="match status" value="1"/>
</dbReference>
<reference evidence="18" key="1">
    <citation type="submission" date="2025-08" db="UniProtKB">
        <authorList>
            <consortium name="RefSeq"/>
        </authorList>
    </citation>
    <scope>IDENTIFICATION</scope>
</reference>
<dbReference type="PRINTS" id="PR00458">
    <property type="entry name" value="PEROXIDASE"/>
</dbReference>
<keyword evidence="16" id="KW-0732">Signal</keyword>
<keyword evidence="7 16" id="KW-0560">Oxidoreductase</keyword>
<feature type="disulfide bond" evidence="15">
    <location>
        <begin position="200"/>
        <end position="225"/>
    </location>
</feature>
<dbReference type="PROSITE" id="PS50873">
    <property type="entry name" value="PEROXIDASE_4"/>
    <property type="match status" value="1"/>
</dbReference>
<gene>
    <name evidence="18" type="primary">LOC104602473</name>
</gene>
<dbReference type="SUPFAM" id="SSF48113">
    <property type="entry name" value="Heme-dependent peroxidases"/>
    <property type="match status" value="1"/>
</dbReference>
<evidence type="ECO:0000256" key="16">
    <source>
        <dbReference type="RuleBase" id="RU362060"/>
    </source>
</evidence>
<dbReference type="PRINTS" id="PR00461">
    <property type="entry name" value="PLPEROXIDASE"/>
</dbReference>
<dbReference type="GO" id="GO:0004601">
    <property type="term" value="F:peroxidase activity"/>
    <property type="evidence" value="ECO:0000318"/>
    <property type="project" value="GO_Central"/>
</dbReference>
<feature type="binding site" evidence="13">
    <location>
        <position position="75"/>
    </location>
    <ligand>
        <name>Ca(2+)</name>
        <dbReference type="ChEBI" id="CHEBI:29108"/>
        <label>1</label>
    </ligand>
</feature>
<keyword evidence="5 13" id="KW-0479">Metal-binding</keyword>
<feature type="disulfide bond" evidence="15">
    <location>
        <begin position="121"/>
        <end position="315"/>
    </location>
</feature>
<dbReference type="STRING" id="4432.A0A1U8AAI8"/>
<keyword evidence="16" id="KW-0964">Secreted</keyword>
<evidence type="ECO:0000256" key="11">
    <source>
        <dbReference type="PIRSR" id="PIRSR600823-1"/>
    </source>
</evidence>
<feature type="binding site" evidence="13">
    <location>
        <position position="71"/>
    </location>
    <ligand>
        <name>Ca(2+)</name>
        <dbReference type="ChEBI" id="CHEBI:29108"/>
        <label>1</label>
    </ligand>
</feature>
<dbReference type="GO" id="GO:0140825">
    <property type="term" value="F:lactoperoxidase activity"/>
    <property type="evidence" value="ECO:0007669"/>
    <property type="project" value="UniProtKB-EC"/>
</dbReference>
<dbReference type="eggNOG" id="ENOG502QQ5N">
    <property type="taxonomic scope" value="Eukaryota"/>
</dbReference>
<proteinExistence type="inferred from homology"/>
<evidence type="ECO:0000313" key="18">
    <source>
        <dbReference type="RefSeq" id="XP_010264470.1"/>
    </source>
</evidence>
<dbReference type="OMA" id="HFWYQVL"/>
<accession>A0A1U8AAI8</accession>
<feature type="binding site" evidence="13">
    <location>
        <position position="87"/>
    </location>
    <ligand>
        <name>Ca(2+)</name>
        <dbReference type="ChEBI" id="CHEBI:29108"/>
        <label>1</label>
    </ligand>
</feature>
<dbReference type="PROSITE" id="PS00435">
    <property type="entry name" value="PEROXIDASE_1"/>
    <property type="match status" value="1"/>
</dbReference>
<evidence type="ECO:0000256" key="7">
    <source>
        <dbReference type="ARBA" id="ARBA00023002"/>
    </source>
</evidence>
<feature type="signal peptide" evidence="16">
    <location>
        <begin position="1"/>
        <end position="23"/>
    </location>
</feature>
<evidence type="ECO:0000313" key="17">
    <source>
        <dbReference type="Proteomes" id="UP000189703"/>
    </source>
</evidence>
<keyword evidence="8 13" id="KW-0408">Iron</keyword>
<sequence length="319" mass="34875">MAAPRSLFMCFVVLTAIVLPSCAQLVPDFYDQVCPQALPTIRTIVEQAIEREPRMGASLLRLHFHDCFVNGCDGSVLLDDTPDFIGEKTANPNNNSIRGFEVVDEIKAAVDSVCYGNVVSCADILAVAARDSVATLGGPSYQVLVGRRDSRTASRDDANNNIPAPFQDFQDLLSKFNQQGLSLEDLVVLSGGHTIGLARCFSFRDRIYNDTNIDSGFAGYLRTICPQSGGDDVTQPLDDTTADFDTVYFSKLLQTKGLLHSDQQLFKGDGSASDGLVRYYSNNPQAFWADFGVAMIKMGNIKPLTGTDGEIRMNCRKRN</sequence>
<dbReference type="PROSITE" id="PS00436">
    <property type="entry name" value="PEROXIDASE_2"/>
    <property type="match status" value="1"/>
</dbReference>
<evidence type="ECO:0000256" key="10">
    <source>
        <dbReference type="ARBA" id="ARBA00023180"/>
    </source>
</evidence>
<dbReference type="GO" id="GO:0042744">
    <property type="term" value="P:hydrogen peroxide catabolic process"/>
    <property type="evidence" value="ECO:0007669"/>
    <property type="project" value="UniProtKB-KW"/>
</dbReference>
<dbReference type="GeneID" id="104602473"/>
<comment type="subcellular location">
    <subcellularLocation>
        <location evidence="16">Secreted</location>
    </subcellularLocation>
</comment>
<feature type="disulfide bond" evidence="15">
    <location>
        <begin position="34"/>
        <end position="114"/>
    </location>
</feature>
<feature type="chain" id="PRO_5043056653" description="Peroxidase" evidence="16">
    <location>
        <begin position="24"/>
        <end position="319"/>
    </location>
</feature>
<evidence type="ECO:0000256" key="15">
    <source>
        <dbReference type="PIRSR" id="PIRSR600823-5"/>
    </source>
</evidence>
<evidence type="ECO:0000256" key="6">
    <source>
        <dbReference type="ARBA" id="ARBA00022837"/>
    </source>
</evidence>
<evidence type="ECO:0000256" key="8">
    <source>
        <dbReference type="ARBA" id="ARBA00023004"/>
    </source>
</evidence>
<dbReference type="KEGG" id="nnu:104602473"/>
<keyword evidence="10" id="KW-0325">Glycoprotein</keyword>
<dbReference type="PANTHER" id="PTHR31388">
    <property type="entry name" value="PEROXIDASE 72-RELATED"/>
    <property type="match status" value="1"/>
</dbReference>
<dbReference type="InterPro" id="IPR019794">
    <property type="entry name" value="Peroxidases_AS"/>
</dbReference>
<evidence type="ECO:0000256" key="13">
    <source>
        <dbReference type="PIRSR" id="PIRSR600823-3"/>
    </source>
</evidence>
<dbReference type="PANTHER" id="PTHR31388:SF123">
    <property type="entry name" value="PEROXIDASE RIP1"/>
    <property type="match status" value="1"/>
</dbReference>
<feature type="binding site" evidence="13">
    <location>
        <position position="241"/>
    </location>
    <ligand>
        <name>Ca(2+)</name>
        <dbReference type="ChEBI" id="CHEBI:29108"/>
        <label>2</label>
    </ligand>
</feature>
<comment type="similarity">
    <text evidence="16">Belongs to the peroxidase family. Classical plant (class III) peroxidase subfamily.</text>
</comment>
<feature type="binding site" description="axial binding residue" evidence="13">
    <location>
        <position position="193"/>
    </location>
    <ligand>
        <name>heme b</name>
        <dbReference type="ChEBI" id="CHEBI:60344"/>
    </ligand>
    <ligandPart>
        <name>Fe</name>
        <dbReference type="ChEBI" id="CHEBI:18248"/>
    </ligandPart>
</feature>
<evidence type="ECO:0000256" key="4">
    <source>
        <dbReference type="ARBA" id="ARBA00022617"/>
    </source>
</evidence>
<keyword evidence="9 15" id="KW-1015">Disulfide bond</keyword>
<feature type="binding site" evidence="13">
    <location>
        <position position="69"/>
    </location>
    <ligand>
        <name>Ca(2+)</name>
        <dbReference type="ChEBI" id="CHEBI:29108"/>
        <label>1</label>
    </ligand>
</feature>
<feature type="site" description="Transition state stabilizer" evidence="14">
    <location>
        <position position="61"/>
    </location>
</feature>
<dbReference type="InterPro" id="IPR002016">
    <property type="entry name" value="Haem_peroxidase"/>
</dbReference>
<name>A0A1U8AAI8_NELNU</name>
<feature type="binding site" evidence="13">
    <location>
        <position position="238"/>
    </location>
    <ligand>
        <name>Ca(2+)</name>
        <dbReference type="ChEBI" id="CHEBI:29108"/>
        <label>2</label>
    </ligand>
</feature>
<dbReference type="OrthoDB" id="2113341at2759"/>
<keyword evidence="3 16" id="KW-0575">Peroxidase</keyword>
<feature type="binding site" evidence="13">
    <location>
        <position position="245"/>
    </location>
    <ligand>
        <name>Ca(2+)</name>
        <dbReference type="ChEBI" id="CHEBI:29108"/>
        <label>2</label>
    </ligand>
</feature>
<evidence type="ECO:0000256" key="5">
    <source>
        <dbReference type="ARBA" id="ARBA00022723"/>
    </source>
</evidence>
<dbReference type="EC" id="1.11.1.7" evidence="16"/>
<keyword evidence="17" id="KW-1185">Reference proteome</keyword>
<organism evidence="17 18">
    <name type="scientific">Nelumbo nucifera</name>
    <name type="common">Sacred lotus</name>
    <dbReference type="NCBI Taxonomy" id="4432"/>
    <lineage>
        <taxon>Eukaryota</taxon>
        <taxon>Viridiplantae</taxon>
        <taxon>Streptophyta</taxon>
        <taxon>Embryophyta</taxon>
        <taxon>Tracheophyta</taxon>
        <taxon>Spermatophyta</taxon>
        <taxon>Magnoliopsida</taxon>
        <taxon>Proteales</taxon>
        <taxon>Nelumbonaceae</taxon>
        <taxon>Nelumbo</taxon>
    </lineage>
</organism>
<feature type="binding site" evidence="12">
    <location>
        <position position="163"/>
    </location>
    <ligand>
        <name>substrate</name>
    </ligand>
</feature>
<dbReference type="RefSeq" id="XP_010264470.1">
    <property type="nucleotide sequence ID" value="XM_010266168.1"/>
</dbReference>
<feature type="binding site" evidence="13">
    <location>
        <position position="73"/>
    </location>
    <ligand>
        <name>Ca(2+)</name>
        <dbReference type="ChEBI" id="CHEBI:29108"/>
        <label>1</label>
    </ligand>
</feature>
<dbReference type="Pfam" id="PF00141">
    <property type="entry name" value="peroxidase"/>
    <property type="match status" value="1"/>
</dbReference>
<dbReference type="InterPro" id="IPR019793">
    <property type="entry name" value="Peroxidases_heam-ligand_BS"/>
</dbReference>